<sequence>MLRITFPYILLISLSSFVGSVLNSYHKFGIPAFTPTFLNVSFIVFALFFVPYFDPPVTALAWAVFVGGILQLGFQLPWLAKLGFFETAQTEFQRCGGQPRDETDGACDFGRERGADFFGDQHDFRVLSAIGQRFMDVLRRPHDGTARRRAGGGTRYDFAADFVQTLGKPRYGTVFRPARLGFAPVYAADAAGGGRTGGVVVPAGGDAVYVPRIHAV</sequence>
<evidence type="ECO:0000256" key="2">
    <source>
        <dbReference type="ARBA" id="ARBA00022475"/>
    </source>
</evidence>
<dbReference type="PANTHER" id="PTHR47019">
    <property type="entry name" value="LIPID II FLIPPASE MURJ"/>
    <property type="match status" value="1"/>
</dbReference>
<evidence type="ECO:0000256" key="5">
    <source>
        <dbReference type="ARBA" id="ARBA00022984"/>
    </source>
</evidence>
<dbReference type="PRINTS" id="PR01806">
    <property type="entry name" value="VIRFACTRMVIN"/>
</dbReference>
<keyword evidence="3 8" id="KW-0812">Transmembrane</keyword>
<feature type="transmembrane region" description="Helical" evidence="8">
    <location>
        <begin position="32"/>
        <end position="53"/>
    </location>
</feature>
<feature type="transmembrane region" description="Helical" evidence="8">
    <location>
        <begin position="6"/>
        <end position="25"/>
    </location>
</feature>
<dbReference type="Pfam" id="PF03023">
    <property type="entry name" value="MurJ"/>
    <property type="match status" value="1"/>
</dbReference>
<feature type="transmembrane region" description="Helical" evidence="8">
    <location>
        <begin position="59"/>
        <end position="80"/>
    </location>
</feature>
<reference evidence="9" key="1">
    <citation type="submission" date="2014-07" db="EMBL/GenBank/DDBJ databases">
        <authorList>
            <person name="Monot Marc"/>
        </authorList>
    </citation>
    <scope>NUCLEOTIDE SEQUENCE</scope>
    <source>
        <strain evidence="9">7032989</strain>
    </source>
</reference>
<dbReference type="GO" id="GO:0005886">
    <property type="term" value="C:plasma membrane"/>
    <property type="evidence" value="ECO:0007669"/>
    <property type="project" value="UniProtKB-SubCell"/>
</dbReference>
<protein>
    <submittedName>
        <fullName evidence="9">Uncharacterized protein</fullName>
    </submittedName>
</protein>
<dbReference type="GO" id="GO:0009252">
    <property type="term" value="P:peptidoglycan biosynthetic process"/>
    <property type="evidence" value="ECO:0007669"/>
    <property type="project" value="UniProtKB-KW"/>
</dbReference>
<dbReference type="InterPro" id="IPR051050">
    <property type="entry name" value="Lipid_II_flippase_MurJ/MviN"/>
</dbReference>
<gene>
    <name evidence="9" type="ORF">BN1095_6390001</name>
</gene>
<keyword evidence="5" id="KW-0573">Peptidoglycan synthesis</keyword>
<accession>A0A069AU93</accession>
<proteinExistence type="predicted"/>
<dbReference type="InterPro" id="IPR004268">
    <property type="entry name" value="MurJ"/>
</dbReference>
<keyword evidence="7 8" id="KW-0472">Membrane</keyword>
<evidence type="ECO:0000256" key="1">
    <source>
        <dbReference type="ARBA" id="ARBA00004651"/>
    </source>
</evidence>
<evidence type="ECO:0000256" key="3">
    <source>
        <dbReference type="ARBA" id="ARBA00022692"/>
    </source>
</evidence>
<comment type="subcellular location">
    <subcellularLocation>
        <location evidence="1">Cell membrane</location>
        <topology evidence="1">Multi-pass membrane protein</topology>
    </subcellularLocation>
</comment>
<dbReference type="GO" id="GO:0015648">
    <property type="term" value="F:lipid-linked peptidoglycan transporter activity"/>
    <property type="evidence" value="ECO:0007669"/>
    <property type="project" value="TreeGrafter"/>
</dbReference>
<keyword evidence="4" id="KW-0133">Cell shape</keyword>
<evidence type="ECO:0000256" key="6">
    <source>
        <dbReference type="ARBA" id="ARBA00022989"/>
    </source>
</evidence>
<organism evidence="9">
    <name type="scientific">Clostridioides difficile</name>
    <name type="common">Peptoclostridium difficile</name>
    <dbReference type="NCBI Taxonomy" id="1496"/>
    <lineage>
        <taxon>Bacteria</taxon>
        <taxon>Bacillati</taxon>
        <taxon>Bacillota</taxon>
        <taxon>Clostridia</taxon>
        <taxon>Peptostreptococcales</taxon>
        <taxon>Peptostreptococcaceae</taxon>
        <taxon>Clostridioides</taxon>
    </lineage>
</organism>
<dbReference type="GO" id="GO:0034204">
    <property type="term" value="P:lipid translocation"/>
    <property type="evidence" value="ECO:0007669"/>
    <property type="project" value="TreeGrafter"/>
</dbReference>
<dbReference type="GO" id="GO:0008360">
    <property type="term" value="P:regulation of cell shape"/>
    <property type="evidence" value="ECO:0007669"/>
    <property type="project" value="UniProtKB-KW"/>
</dbReference>
<evidence type="ECO:0000256" key="7">
    <source>
        <dbReference type="ARBA" id="ARBA00023136"/>
    </source>
</evidence>
<dbReference type="EMBL" id="LK933337">
    <property type="protein sequence ID" value="CDT68340.1"/>
    <property type="molecule type" value="Genomic_DNA"/>
</dbReference>
<keyword evidence="6 8" id="KW-1133">Transmembrane helix</keyword>
<evidence type="ECO:0000313" key="9">
    <source>
        <dbReference type="EMBL" id="CDT68340.1"/>
    </source>
</evidence>
<name>A0A069AU93_CLODI</name>
<dbReference type="PANTHER" id="PTHR47019:SF1">
    <property type="entry name" value="LIPID II FLIPPASE MURJ"/>
    <property type="match status" value="1"/>
</dbReference>
<keyword evidence="2" id="KW-1003">Cell membrane</keyword>
<evidence type="ECO:0000256" key="4">
    <source>
        <dbReference type="ARBA" id="ARBA00022960"/>
    </source>
</evidence>
<dbReference type="AlphaFoldDB" id="A0A069AU93"/>
<evidence type="ECO:0000256" key="8">
    <source>
        <dbReference type="SAM" id="Phobius"/>
    </source>
</evidence>